<proteinExistence type="predicted"/>
<feature type="transmembrane region" description="Helical" evidence="1">
    <location>
        <begin position="151"/>
        <end position="172"/>
    </location>
</feature>
<evidence type="ECO:0000256" key="1">
    <source>
        <dbReference type="SAM" id="Phobius"/>
    </source>
</evidence>
<dbReference type="PANTHER" id="PTHR22911">
    <property type="entry name" value="ACYL-MALONYL CONDENSING ENZYME-RELATED"/>
    <property type="match status" value="1"/>
</dbReference>
<dbReference type="RefSeq" id="WP_133614187.1">
    <property type="nucleotide sequence ID" value="NZ_SNYW01000010.1"/>
</dbReference>
<dbReference type="InterPro" id="IPR037185">
    <property type="entry name" value="EmrE-like"/>
</dbReference>
<evidence type="ECO:0000313" key="4">
    <source>
        <dbReference type="Proteomes" id="UP000295783"/>
    </source>
</evidence>
<feature type="transmembrane region" description="Helical" evidence="1">
    <location>
        <begin position="184"/>
        <end position="201"/>
    </location>
</feature>
<dbReference type="GO" id="GO:0016020">
    <property type="term" value="C:membrane"/>
    <property type="evidence" value="ECO:0007669"/>
    <property type="project" value="InterPro"/>
</dbReference>
<keyword evidence="1" id="KW-0812">Transmembrane</keyword>
<feature type="transmembrane region" description="Helical" evidence="1">
    <location>
        <begin position="97"/>
        <end position="115"/>
    </location>
</feature>
<dbReference type="AlphaFoldDB" id="A0A4R6WP82"/>
<feature type="domain" description="EamA" evidence="2">
    <location>
        <begin position="153"/>
        <end position="282"/>
    </location>
</feature>
<gene>
    <name evidence="3" type="ORF">A8950_2713</name>
</gene>
<evidence type="ECO:0000313" key="3">
    <source>
        <dbReference type="EMBL" id="TDQ80845.1"/>
    </source>
</evidence>
<name>A0A4R6WP82_9PROT</name>
<protein>
    <submittedName>
        <fullName evidence="3">Drug/metabolite transporter (DMT)-like permease</fullName>
    </submittedName>
</protein>
<organism evidence="3 4">
    <name type="scientific">Dongia mobilis</name>
    <dbReference type="NCBI Taxonomy" id="578943"/>
    <lineage>
        <taxon>Bacteria</taxon>
        <taxon>Pseudomonadati</taxon>
        <taxon>Pseudomonadota</taxon>
        <taxon>Alphaproteobacteria</taxon>
        <taxon>Rhodospirillales</taxon>
        <taxon>Dongiaceae</taxon>
        <taxon>Dongia</taxon>
    </lineage>
</organism>
<keyword evidence="1" id="KW-0472">Membrane</keyword>
<feature type="transmembrane region" description="Helical" evidence="1">
    <location>
        <begin position="127"/>
        <end position="145"/>
    </location>
</feature>
<dbReference type="OrthoDB" id="9812899at2"/>
<feature type="transmembrane region" description="Helical" evidence="1">
    <location>
        <begin position="266"/>
        <end position="283"/>
    </location>
</feature>
<keyword evidence="4" id="KW-1185">Reference proteome</keyword>
<dbReference type="Proteomes" id="UP000295783">
    <property type="component" value="Unassembled WGS sequence"/>
</dbReference>
<comment type="caution">
    <text evidence="3">The sequence shown here is derived from an EMBL/GenBank/DDBJ whole genome shotgun (WGS) entry which is preliminary data.</text>
</comment>
<sequence>MSVPASRSSLHAMFFMALGIFGFAVLDALTKRLTEDYGTWQIIFLSRVVTTSLILAFVLQSHRTIAVLRSSNIGTHIGRSLLVIATTWSFFECLRYIELAYAVAVAFAAPLFMTALSGPLLKEKVGWHRWSAVLVGFVGVIIALQPGADGISYGAALALVAAAAYALLQLWLRPLAGRETSHNIIFYTTLFSGLIAMPWALAEWRTPDTTGWLLFLAQGGTSTIAQMFIIRAFRQGEASLLAPIEYTALIWVGLFGYIFWDEIPTIQVFIGAAIIIASAIYIAQREAKRKGG</sequence>
<reference evidence="3 4" key="1">
    <citation type="submission" date="2019-03" db="EMBL/GenBank/DDBJ databases">
        <title>Genomic Encyclopedia of Type Strains, Phase III (KMG-III): the genomes of soil and plant-associated and newly described type strains.</title>
        <authorList>
            <person name="Whitman W."/>
        </authorList>
    </citation>
    <scope>NUCLEOTIDE SEQUENCE [LARGE SCALE GENOMIC DNA]</scope>
    <source>
        <strain evidence="3 4">CGMCC 1.7660</strain>
    </source>
</reference>
<dbReference type="Pfam" id="PF00892">
    <property type="entry name" value="EamA"/>
    <property type="match status" value="2"/>
</dbReference>
<evidence type="ECO:0000259" key="2">
    <source>
        <dbReference type="Pfam" id="PF00892"/>
    </source>
</evidence>
<feature type="transmembrane region" description="Helical" evidence="1">
    <location>
        <begin position="42"/>
        <end position="61"/>
    </location>
</feature>
<accession>A0A4R6WP82</accession>
<feature type="domain" description="EamA" evidence="2">
    <location>
        <begin position="12"/>
        <end position="143"/>
    </location>
</feature>
<dbReference type="PANTHER" id="PTHR22911:SF103">
    <property type="entry name" value="BLR2811 PROTEIN"/>
    <property type="match status" value="1"/>
</dbReference>
<dbReference type="SUPFAM" id="SSF103481">
    <property type="entry name" value="Multidrug resistance efflux transporter EmrE"/>
    <property type="match status" value="2"/>
</dbReference>
<dbReference type="InterPro" id="IPR000620">
    <property type="entry name" value="EamA_dom"/>
</dbReference>
<keyword evidence="1" id="KW-1133">Transmembrane helix</keyword>
<feature type="transmembrane region" description="Helical" evidence="1">
    <location>
        <begin position="12"/>
        <end position="30"/>
    </location>
</feature>
<feature type="transmembrane region" description="Helical" evidence="1">
    <location>
        <begin position="240"/>
        <end position="260"/>
    </location>
</feature>
<dbReference type="EMBL" id="SNYW01000010">
    <property type="protein sequence ID" value="TDQ80845.1"/>
    <property type="molecule type" value="Genomic_DNA"/>
</dbReference>
<feature type="transmembrane region" description="Helical" evidence="1">
    <location>
        <begin position="213"/>
        <end position="233"/>
    </location>
</feature>